<dbReference type="CDD" id="cd16439">
    <property type="entry name" value="beta_Kdo_transferase_KpsC_2"/>
    <property type="match status" value="1"/>
</dbReference>
<gene>
    <name evidence="2" type="ORF">H8M03_05680</name>
</gene>
<name>A0A7G9L5B2_9SPHN</name>
<accession>A0A7G9L5B2</accession>
<dbReference type="KEGG" id="ssau:H8M03_05680"/>
<dbReference type="InterPro" id="IPR007833">
    <property type="entry name" value="Capsule_polysaccharide_synth"/>
</dbReference>
<proteinExistence type="predicted"/>
<feature type="compositionally biased region" description="Pro residues" evidence="1">
    <location>
        <begin position="1"/>
        <end position="11"/>
    </location>
</feature>
<evidence type="ECO:0000313" key="3">
    <source>
        <dbReference type="Proteomes" id="UP000515861"/>
    </source>
</evidence>
<evidence type="ECO:0000313" key="2">
    <source>
        <dbReference type="EMBL" id="QNM83811.1"/>
    </source>
</evidence>
<dbReference type="GO" id="GO:0016740">
    <property type="term" value="F:transferase activity"/>
    <property type="evidence" value="ECO:0007669"/>
    <property type="project" value="UniProtKB-KW"/>
</dbReference>
<dbReference type="GO" id="GO:0015774">
    <property type="term" value="P:polysaccharide transport"/>
    <property type="evidence" value="ECO:0007669"/>
    <property type="project" value="InterPro"/>
</dbReference>
<feature type="region of interest" description="Disordered" evidence="1">
    <location>
        <begin position="1"/>
        <end position="23"/>
    </location>
</feature>
<dbReference type="EMBL" id="CP060697">
    <property type="protein sequence ID" value="QNM83811.1"/>
    <property type="molecule type" value="Genomic_DNA"/>
</dbReference>
<reference evidence="2 3" key="1">
    <citation type="submission" date="2020-08" db="EMBL/GenBank/DDBJ databases">
        <title>Sphingomonas sp. sand1-3 16S ribosomal RNA gene Genome sequencing and assembly.</title>
        <authorList>
            <person name="Kang M."/>
        </authorList>
    </citation>
    <scope>NUCLEOTIDE SEQUENCE [LARGE SCALE GENOMIC DNA]</scope>
    <source>
        <strain evidence="3">sand1-3</strain>
    </source>
</reference>
<sequence length="466" mass="50567">MQPFFRAPPFPGAKAPALARPGHGERLDDATLDRLMARTAQLKVGGSFWDADRDPWRSGADGETAEDRLAAAIAAGDRDAFHRAVVDPFAYFHPFTGQASSLAATIELCGFWRALIVNNRRITAAVGFARWKRPTVAPLLWSGQPVRFARLADDLGSDGRVAVWKSRTPKAALARLEAAGTTFLEVEDGFIRSAGLGADCVPPLSIVVDETGIYFDPRQTSDLERILQAGEFDDAILERARRLREVIVASGISKYATAAQPAQRRRGPKRQILVPGQVEDDRSVLSGGGNVRTNLELLRRVRERAPDAHILYKPHPDVEAGHRKGAISDEVVLTLADEVVRDLAVSGLLAAVDEVHVNTSLAGFEALLREKPVTTYGVPFFAGWGLTTDLGQVPERRTAKLTLDELVAGALLLYPRYLDPTTGLPCPPEILIHRLSEGGNASGNGALVTLRRLQGQLKRVALALRA</sequence>
<keyword evidence="3" id="KW-1185">Reference proteome</keyword>
<dbReference type="AlphaFoldDB" id="A0A7G9L5B2"/>
<dbReference type="Proteomes" id="UP000515861">
    <property type="component" value="Chromosome"/>
</dbReference>
<dbReference type="GO" id="GO:0000271">
    <property type="term" value="P:polysaccharide biosynthetic process"/>
    <property type="evidence" value="ECO:0007669"/>
    <property type="project" value="InterPro"/>
</dbReference>
<keyword evidence="2" id="KW-0808">Transferase</keyword>
<dbReference type="RefSeq" id="WP_187480765.1">
    <property type="nucleotide sequence ID" value="NZ_CP060697.1"/>
</dbReference>
<organism evidence="2 3">
    <name type="scientific">Sphingomonas sabuli</name>
    <dbReference type="NCBI Taxonomy" id="2764186"/>
    <lineage>
        <taxon>Bacteria</taxon>
        <taxon>Pseudomonadati</taxon>
        <taxon>Pseudomonadota</taxon>
        <taxon>Alphaproteobacteria</taxon>
        <taxon>Sphingomonadales</taxon>
        <taxon>Sphingomonadaceae</taxon>
        <taxon>Sphingomonas</taxon>
    </lineage>
</organism>
<protein>
    <submittedName>
        <fullName evidence="2">Beta-3-deoxy-D-manno-oct-2-ulosonic acid transferase</fullName>
    </submittedName>
</protein>
<dbReference type="Pfam" id="PF05159">
    <property type="entry name" value="Capsule_synth"/>
    <property type="match status" value="1"/>
</dbReference>
<evidence type="ECO:0000256" key="1">
    <source>
        <dbReference type="SAM" id="MobiDB-lite"/>
    </source>
</evidence>